<dbReference type="EMBL" id="JAIUJS010000003">
    <property type="protein sequence ID" value="MCA0152961.1"/>
    <property type="molecule type" value="Genomic_DNA"/>
</dbReference>
<accession>A0ABS7Y059</accession>
<feature type="signal peptide" evidence="1">
    <location>
        <begin position="1"/>
        <end position="21"/>
    </location>
</feature>
<gene>
    <name evidence="2" type="ORF">LBV24_07025</name>
</gene>
<evidence type="ECO:0000256" key="1">
    <source>
        <dbReference type="SAM" id="SignalP"/>
    </source>
</evidence>
<reference evidence="3" key="1">
    <citation type="submission" date="2023-07" db="EMBL/GenBank/DDBJ databases">
        <authorList>
            <person name="Yue Y."/>
        </authorList>
    </citation>
    <scope>NUCLEOTIDE SEQUENCE [LARGE SCALE GENOMIC DNA]</scope>
    <source>
        <strain evidence="3">2Y89</strain>
    </source>
</reference>
<dbReference type="RefSeq" id="WP_224477888.1">
    <property type="nucleotide sequence ID" value="NZ_JAIUJS010000003.1"/>
</dbReference>
<sequence length="185" mass="19358">MKTIKHLLILFLSIGLFTACSDDDDPAPVNEEEVITTMTLSLQAVGGGTPIVFQSRDADGDGPNAPVVTVSGSLMANTTYGGEIEFLNELESPAENITLEVLEEDDEHQVFYNFTGASGTSLNYNDSDGNGNPIGVNITLASGDAATGNTLTVVLKHEPTKPNDGTAIGAGGETDIEATFTYDVN</sequence>
<proteinExistence type="predicted"/>
<evidence type="ECO:0000313" key="3">
    <source>
        <dbReference type="Proteomes" id="UP001198402"/>
    </source>
</evidence>
<dbReference type="Proteomes" id="UP001198402">
    <property type="component" value="Unassembled WGS sequence"/>
</dbReference>
<keyword evidence="1" id="KW-0732">Signal</keyword>
<comment type="caution">
    <text evidence="2">The sequence shown here is derived from an EMBL/GenBank/DDBJ whole genome shotgun (WGS) entry which is preliminary data.</text>
</comment>
<protein>
    <submittedName>
        <fullName evidence="2">Type 1 periplasmic binding fold superfamily protein</fullName>
    </submittedName>
</protein>
<dbReference type="PROSITE" id="PS51257">
    <property type="entry name" value="PROKAR_LIPOPROTEIN"/>
    <property type="match status" value="1"/>
</dbReference>
<keyword evidence="3" id="KW-1185">Reference proteome</keyword>
<organism evidence="2 3">
    <name type="scientific">Winogradskyella vincentii</name>
    <dbReference type="NCBI Taxonomy" id="2877122"/>
    <lineage>
        <taxon>Bacteria</taxon>
        <taxon>Pseudomonadati</taxon>
        <taxon>Bacteroidota</taxon>
        <taxon>Flavobacteriia</taxon>
        <taxon>Flavobacteriales</taxon>
        <taxon>Flavobacteriaceae</taxon>
        <taxon>Winogradskyella</taxon>
    </lineage>
</organism>
<evidence type="ECO:0000313" key="2">
    <source>
        <dbReference type="EMBL" id="MCA0152961.1"/>
    </source>
</evidence>
<feature type="chain" id="PRO_5045837868" evidence="1">
    <location>
        <begin position="22"/>
        <end position="185"/>
    </location>
</feature>
<name>A0ABS7Y059_9FLAO</name>